<evidence type="ECO:0000256" key="1">
    <source>
        <dbReference type="SAM" id="Phobius"/>
    </source>
</evidence>
<keyword evidence="2" id="KW-0808">Transferase</keyword>
<gene>
    <name evidence="2" type="ORF">TCK1_4676</name>
</gene>
<protein>
    <submittedName>
        <fullName evidence="2">Serine/threonine protein kinase PpkA</fullName>
    </submittedName>
</protein>
<evidence type="ECO:0000313" key="2">
    <source>
        <dbReference type="EMBL" id="QHB30022.1"/>
    </source>
</evidence>
<reference evidence="2 3" key="1">
    <citation type="submission" date="2019-05" db="EMBL/GenBank/DDBJ databases">
        <title>Complete genome sequence of Pseudomonas Pseudomonas resinovorans.</title>
        <authorList>
            <person name="Chen H.-P."/>
        </authorList>
    </citation>
    <scope>NUCLEOTIDE SEQUENCE [LARGE SCALE GENOMIC DNA]</scope>
    <source>
        <strain evidence="2 3">TCU-CK1</strain>
    </source>
</reference>
<organism evidence="2 3">
    <name type="scientific">Pseudomonas monteilii</name>
    <dbReference type="NCBI Taxonomy" id="76759"/>
    <lineage>
        <taxon>Bacteria</taxon>
        <taxon>Pseudomonadati</taxon>
        <taxon>Pseudomonadota</taxon>
        <taxon>Gammaproteobacteria</taxon>
        <taxon>Pseudomonadales</taxon>
        <taxon>Pseudomonadaceae</taxon>
        <taxon>Pseudomonas</taxon>
    </lineage>
</organism>
<name>A0AAE6V545_9PSED</name>
<keyword evidence="2" id="KW-0418">Kinase</keyword>
<dbReference type="AlphaFoldDB" id="A0AAE6V545"/>
<feature type="transmembrane region" description="Helical" evidence="1">
    <location>
        <begin position="109"/>
        <end position="132"/>
    </location>
</feature>
<keyword evidence="1" id="KW-1133">Transmembrane helix</keyword>
<feature type="transmembrane region" description="Helical" evidence="1">
    <location>
        <begin position="83"/>
        <end position="103"/>
    </location>
</feature>
<dbReference type="EMBL" id="CP040324">
    <property type="protein sequence ID" value="QHB30022.1"/>
    <property type="molecule type" value="Genomic_DNA"/>
</dbReference>
<accession>A0AAE6V545</accession>
<sequence length="205" mass="23233">MKLPMLTYLSDSRLLLELGLQLNYSKRMANNHTIPMNEKKIELLKHKHSIELENTKWQFKKEELSYLEAGQHLRSLNQQLWQVPSMVIAITGGIWYAAASIAADDPKKFALFFATTVNILTIPIIIRLRVLITKYIKLQLEFVGKKDGKGSHTVITCWTLLLLLAAFLSATAALNTDKISSEPKKTDPPKVSIHIKLEQIDALIL</sequence>
<dbReference type="Proteomes" id="UP000464593">
    <property type="component" value="Chromosome"/>
</dbReference>
<dbReference type="GO" id="GO:0004674">
    <property type="term" value="F:protein serine/threonine kinase activity"/>
    <property type="evidence" value="ECO:0007669"/>
    <property type="project" value="UniProtKB-KW"/>
</dbReference>
<evidence type="ECO:0000313" key="3">
    <source>
        <dbReference type="Proteomes" id="UP000464593"/>
    </source>
</evidence>
<keyword evidence="1" id="KW-0812">Transmembrane</keyword>
<feature type="transmembrane region" description="Helical" evidence="1">
    <location>
        <begin position="153"/>
        <end position="174"/>
    </location>
</feature>
<proteinExistence type="predicted"/>
<keyword evidence="1" id="KW-0472">Membrane</keyword>
<keyword evidence="2" id="KW-0723">Serine/threonine-protein kinase</keyword>